<dbReference type="SUPFAM" id="SSF56752">
    <property type="entry name" value="D-aminoacid aminotransferase-like PLP-dependent enzymes"/>
    <property type="match status" value="1"/>
</dbReference>
<sequence>MEEIVYLNGSLIPRSQARVSVFDHGFLYGYGLFETMRAYHGTIFLLERHLKRLLNSAAVIGLSPELAEIDLGKACTDTLRANGLQDARLRLTVSRGEAGSFPGSGTSVAPTVLVTARGYQALPAQIYNKGFRVGVSSFRRYSQSLLSRLKSANYLLNVLARREAEAAGLDESLLLNERGFITEGSISNVFFVAHSGLVTPPVESGILPGITRKVVMELADAMGINVTEGEV</sequence>
<organism evidence="4">
    <name type="scientific">marine sediment metagenome</name>
    <dbReference type="NCBI Taxonomy" id="412755"/>
    <lineage>
        <taxon>unclassified sequences</taxon>
        <taxon>metagenomes</taxon>
        <taxon>ecological metagenomes</taxon>
    </lineage>
</organism>
<dbReference type="Gene3D" id="3.20.10.10">
    <property type="entry name" value="D-amino Acid Aminotransferase, subunit A, domain 2"/>
    <property type="match status" value="1"/>
</dbReference>
<protein>
    <recommendedName>
        <fullName evidence="5">Branched-chain-amino-acid transaminase</fullName>
    </recommendedName>
</protein>
<dbReference type="InterPro" id="IPR001544">
    <property type="entry name" value="Aminotrans_IV"/>
</dbReference>
<dbReference type="InterPro" id="IPR050571">
    <property type="entry name" value="Class-IV_PLP-Dep_Aminotrnsfr"/>
</dbReference>
<feature type="non-terminal residue" evidence="4">
    <location>
        <position position="231"/>
    </location>
</feature>
<dbReference type="InterPro" id="IPR043131">
    <property type="entry name" value="BCAT-like_N"/>
</dbReference>
<evidence type="ECO:0000256" key="1">
    <source>
        <dbReference type="ARBA" id="ARBA00001933"/>
    </source>
</evidence>
<evidence type="ECO:0000256" key="3">
    <source>
        <dbReference type="ARBA" id="ARBA00022898"/>
    </source>
</evidence>
<dbReference type="InterPro" id="IPR036038">
    <property type="entry name" value="Aminotransferase-like"/>
</dbReference>
<comment type="cofactor">
    <cofactor evidence="1">
        <name>pyridoxal 5'-phosphate</name>
        <dbReference type="ChEBI" id="CHEBI:597326"/>
    </cofactor>
</comment>
<gene>
    <name evidence="4" type="ORF">S06H3_21351</name>
</gene>
<dbReference type="Gene3D" id="3.30.470.10">
    <property type="match status" value="1"/>
</dbReference>
<evidence type="ECO:0008006" key="5">
    <source>
        <dbReference type="Google" id="ProtNLM"/>
    </source>
</evidence>
<reference evidence="4" key="1">
    <citation type="journal article" date="2014" name="Front. Microbiol.">
        <title>High frequency of phylogenetically diverse reductive dehalogenase-homologous genes in deep subseafloor sedimentary metagenomes.</title>
        <authorList>
            <person name="Kawai M."/>
            <person name="Futagami T."/>
            <person name="Toyoda A."/>
            <person name="Takaki Y."/>
            <person name="Nishi S."/>
            <person name="Hori S."/>
            <person name="Arai W."/>
            <person name="Tsubouchi T."/>
            <person name="Morono Y."/>
            <person name="Uchiyama I."/>
            <person name="Ito T."/>
            <person name="Fujiyama A."/>
            <person name="Inagaki F."/>
            <person name="Takami H."/>
        </authorList>
    </citation>
    <scope>NUCLEOTIDE SEQUENCE</scope>
    <source>
        <strain evidence="4">Expedition CK06-06</strain>
    </source>
</reference>
<dbReference type="InterPro" id="IPR043132">
    <property type="entry name" value="BCAT-like_C"/>
</dbReference>
<dbReference type="EMBL" id="BARV01011204">
    <property type="protein sequence ID" value="GAI05014.1"/>
    <property type="molecule type" value="Genomic_DNA"/>
</dbReference>
<dbReference type="PANTHER" id="PTHR42743:SF11">
    <property type="entry name" value="AMINODEOXYCHORISMATE LYASE"/>
    <property type="match status" value="1"/>
</dbReference>
<dbReference type="GO" id="GO:0003824">
    <property type="term" value="F:catalytic activity"/>
    <property type="evidence" value="ECO:0007669"/>
    <property type="project" value="InterPro"/>
</dbReference>
<dbReference type="AlphaFoldDB" id="X1MF88"/>
<name>X1MF88_9ZZZZ</name>
<comment type="caution">
    <text evidence="4">The sequence shown here is derived from an EMBL/GenBank/DDBJ whole genome shotgun (WGS) entry which is preliminary data.</text>
</comment>
<dbReference type="PROSITE" id="PS00770">
    <property type="entry name" value="AA_TRANSFER_CLASS_4"/>
    <property type="match status" value="1"/>
</dbReference>
<comment type="similarity">
    <text evidence="2">Belongs to the class-IV pyridoxal-phosphate-dependent aminotransferase family.</text>
</comment>
<dbReference type="GO" id="GO:0008652">
    <property type="term" value="P:amino acid biosynthetic process"/>
    <property type="evidence" value="ECO:0007669"/>
    <property type="project" value="UniProtKB-ARBA"/>
</dbReference>
<accession>X1MF88</accession>
<dbReference type="Pfam" id="PF01063">
    <property type="entry name" value="Aminotran_4"/>
    <property type="match status" value="1"/>
</dbReference>
<keyword evidence="3" id="KW-0663">Pyridoxal phosphate</keyword>
<dbReference type="PANTHER" id="PTHR42743">
    <property type="entry name" value="AMINO-ACID AMINOTRANSFERASE"/>
    <property type="match status" value="1"/>
</dbReference>
<evidence type="ECO:0000313" key="4">
    <source>
        <dbReference type="EMBL" id="GAI05014.1"/>
    </source>
</evidence>
<proteinExistence type="inferred from homology"/>
<dbReference type="FunFam" id="3.20.10.10:FF:000002">
    <property type="entry name" value="D-alanine aminotransferase"/>
    <property type="match status" value="1"/>
</dbReference>
<dbReference type="InterPro" id="IPR018300">
    <property type="entry name" value="Aminotrans_IV_CS"/>
</dbReference>
<evidence type="ECO:0000256" key="2">
    <source>
        <dbReference type="ARBA" id="ARBA00009320"/>
    </source>
</evidence>
<dbReference type="GO" id="GO:0046394">
    <property type="term" value="P:carboxylic acid biosynthetic process"/>
    <property type="evidence" value="ECO:0007669"/>
    <property type="project" value="UniProtKB-ARBA"/>
</dbReference>